<dbReference type="InterPro" id="IPR009593">
    <property type="entry name" value="DUF1203"/>
</dbReference>
<accession>A0ABY8F9Z3</accession>
<reference evidence="1 2" key="1">
    <citation type="submission" date="2023-03" db="EMBL/GenBank/DDBJ databases">
        <title>Roseibium porphyridii sp. nov. and Roseibium rhodosorbium sp. nov. isolated from marine algae, Porphyridium cruentum and Rhodosorus marinus, respectively.</title>
        <authorList>
            <person name="Lee M.W."/>
            <person name="Choi B.J."/>
            <person name="Lee J.K."/>
            <person name="Choi D.G."/>
            <person name="Baek J.H."/>
            <person name="Bayburt H."/>
            <person name="Kim J.M."/>
            <person name="Han D.M."/>
            <person name="Kim K.H."/>
            <person name="Jeon C.O."/>
        </authorList>
    </citation>
    <scope>NUCLEOTIDE SEQUENCE [LARGE SCALE GENOMIC DNA]</scope>
    <source>
        <strain evidence="1 2">KMA01</strain>
    </source>
</reference>
<sequence length="154" mass="17172">MFQIHPLPANEFSHLFGLSDAQLAEKKVQVLISDGAFPCRVSLTDVAAGERVLLLNFEHQPGDTPYRSRHAIFVKDDAHEAELEADVIPQSIVSRFLSVRAFNRQHEIIDADVVKGTEVETLIASFFENPDVDYLHLHYAGRGCFAAKVTRAQA</sequence>
<dbReference type="Pfam" id="PF06718">
    <property type="entry name" value="DUF1203"/>
    <property type="match status" value="1"/>
</dbReference>
<gene>
    <name evidence="1" type="ORF">K1718_01585</name>
</gene>
<dbReference type="RefSeq" id="WP_152499084.1">
    <property type="nucleotide sequence ID" value="NZ_CP120863.1"/>
</dbReference>
<dbReference type="PIRSF" id="PIRSF034110">
    <property type="entry name" value="DUF1203"/>
    <property type="match status" value="1"/>
</dbReference>
<proteinExistence type="predicted"/>
<evidence type="ECO:0000313" key="1">
    <source>
        <dbReference type="EMBL" id="WFE90065.1"/>
    </source>
</evidence>
<evidence type="ECO:0000313" key="2">
    <source>
        <dbReference type="Proteomes" id="UP001209803"/>
    </source>
</evidence>
<name>A0ABY8F9Z3_9HYPH</name>
<dbReference type="EMBL" id="CP120863">
    <property type="protein sequence ID" value="WFE90065.1"/>
    <property type="molecule type" value="Genomic_DNA"/>
</dbReference>
<dbReference type="Proteomes" id="UP001209803">
    <property type="component" value="Chromosome"/>
</dbReference>
<protein>
    <submittedName>
        <fullName evidence="1">DUF1203 domain-containing protein</fullName>
    </submittedName>
</protein>
<keyword evidence="2" id="KW-1185">Reference proteome</keyword>
<organism evidence="1 2">
    <name type="scientific">Roseibium porphyridii</name>
    <dbReference type="NCBI Taxonomy" id="2866279"/>
    <lineage>
        <taxon>Bacteria</taxon>
        <taxon>Pseudomonadati</taxon>
        <taxon>Pseudomonadota</taxon>
        <taxon>Alphaproteobacteria</taxon>
        <taxon>Hyphomicrobiales</taxon>
        <taxon>Stappiaceae</taxon>
        <taxon>Roseibium</taxon>
    </lineage>
</organism>